<reference evidence="8" key="2">
    <citation type="submission" date="2025-08" db="UniProtKB">
        <authorList>
            <consortium name="Ensembl"/>
        </authorList>
    </citation>
    <scope>IDENTIFICATION</scope>
</reference>
<dbReference type="GO" id="GO:0005634">
    <property type="term" value="C:nucleus"/>
    <property type="evidence" value="ECO:0007669"/>
    <property type="project" value="UniProtKB-SubCell"/>
</dbReference>
<evidence type="ECO:0000256" key="3">
    <source>
        <dbReference type="ARBA" id="ARBA00018147"/>
    </source>
</evidence>
<name>A0A8P0NLS6_CANLF</name>
<evidence type="ECO:0000256" key="5">
    <source>
        <dbReference type="ARBA" id="ARBA00023242"/>
    </source>
</evidence>
<dbReference type="AlphaFoldDB" id="A0A8P0NLS6"/>
<feature type="compositionally biased region" description="Basic residues" evidence="7">
    <location>
        <begin position="110"/>
        <end position="132"/>
    </location>
</feature>
<evidence type="ECO:0000256" key="7">
    <source>
        <dbReference type="SAM" id="MobiDB-lite"/>
    </source>
</evidence>
<accession>A0A8P0NLS6</accession>
<dbReference type="PANTHER" id="PTHR47622">
    <property type="entry name" value="ARGININE/SERINE-RICH PROTEIN 1"/>
    <property type="match status" value="1"/>
</dbReference>
<keyword evidence="4" id="KW-0597">Phosphoprotein</keyword>
<dbReference type="OrthoDB" id="9950396at2759"/>
<organism evidence="8 9">
    <name type="scientific">Canis lupus familiaris</name>
    <name type="common">Dog</name>
    <name type="synonym">Canis familiaris</name>
    <dbReference type="NCBI Taxonomy" id="9615"/>
    <lineage>
        <taxon>Eukaryota</taxon>
        <taxon>Metazoa</taxon>
        <taxon>Chordata</taxon>
        <taxon>Craniata</taxon>
        <taxon>Vertebrata</taxon>
        <taxon>Euteleostomi</taxon>
        <taxon>Mammalia</taxon>
        <taxon>Eutheria</taxon>
        <taxon>Laurasiatheria</taxon>
        <taxon>Carnivora</taxon>
        <taxon>Caniformia</taxon>
        <taxon>Canidae</taxon>
        <taxon>Canis</taxon>
    </lineage>
</organism>
<evidence type="ECO:0000313" key="8">
    <source>
        <dbReference type="Ensembl" id="ENSCAFP00000031476.2"/>
    </source>
</evidence>
<evidence type="ECO:0000256" key="2">
    <source>
        <dbReference type="ARBA" id="ARBA00009534"/>
    </source>
</evidence>
<gene>
    <name evidence="8" type="primary">RSRP1</name>
</gene>
<feature type="compositionally biased region" description="Basic and acidic residues" evidence="7">
    <location>
        <begin position="229"/>
        <end position="243"/>
    </location>
</feature>
<dbReference type="InterPro" id="IPR029656">
    <property type="entry name" value="RSRP1"/>
</dbReference>
<evidence type="ECO:0000256" key="6">
    <source>
        <dbReference type="ARBA" id="ARBA00034666"/>
    </source>
</evidence>
<comment type="similarity">
    <text evidence="2">Belongs to the RSRP family.</text>
</comment>
<comment type="subcellular location">
    <subcellularLocation>
        <location evidence="1">Nucleus</location>
    </subcellularLocation>
</comment>
<comment type="function">
    <text evidence="6">Probably acts as a spliceosomal factor that contributes to spliceosome assembly and regulates the isoform switching of proteins such as PARP6.</text>
</comment>
<feature type="region of interest" description="Disordered" evidence="7">
    <location>
        <begin position="213"/>
        <end position="283"/>
    </location>
</feature>
<keyword evidence="5" id="KW-0539">Nucleus</keyword>
<dbReference type="PANTHER" id="PTHR47622:SF1">
    <property type="entry name" value="ARGININE_SERINE-RICH PROTEIN 1"/>
    <property type="match status" value="1"/>
</dbReference>
<evidence type="ECO:0000256" key="1">
    <source>
        <dbReference type="ARBA" id="ARBA00004123"/>
    </source>
</evidence>
<dbReference type="FunCoup" id="A0A8P0NLS6">
    <property type="interactions" value="38"/>
</dbReference>
<protein>
    <recommendedName>
        <fullName evidence="3">Arginine/serine-rich protein 1</fullName>
    </recommendedName>
</protein>
<dbReference type="Proteomes" id="UP000002254">
    <property type="component" value="Chromosome 2"/>
</dbReference>
<proteinExistence type="inferred from homology"/>
<sequence>MSHYVNDLWPGSPQDGESPSTSRSGESGRLSSASRSRSSSGSSRSRSSGSSRASSRSRSRSRPRRRGRSRSGSVRRHQRKYRRYSRSYSRSRSRSRGRRYRDRRYGATGRYRRSPSRPRSRSRSGSRGRSYYRRAYALPQGRRYYGFGRTLYPEERGSWRGRSRSRSRSPTPFRLSEKDRMELLEIAKANAAKALGTANFDLPASLRTVLGSRETNRGTAVPNSGAKFELSEKLSEDGTKNPSEKSSQQKSIAFSSNNSVAKPMLQKPAKATAEETSSGTPKIDKKKVRMDCGYLSEKKINVEGWLKCTLLQMCIPSIIASVGVI</sequence>
<feature type="compositionally biased region" description="Basic residues" evidence="7">
    <location>
        <begin position="55"/>
        <end position="102"/>
    </location>
</feature>
<dbReference type="Pfam" id="PF17069">
    <property type="entry name" value="RSRP"/>
    <property type="match status" value="1"/>
</dbReference>
<dbReference type="Ensembl" id="ENSCAFT00000036134.5">
    <property type="protein sequence ID" value="ENSCAFP00000031476.2"/>
    <property type="gene ID" value="ENSCAFG00000012888.6"/>
</dbReference>
<reference evidence="8 9" key="1">
    <citation type="journal article" date="2005" name="Nature">
        <title>Genome sequence, comparative analysis and haplotype structure of the domestic dog.</title>
        <authorList>
            <consortium name="Broad Sequencing Platform"/>
            <person name="Lindblad-Toh K."/>
            <person name="Wade C.M."/>
            <person name="Mikkelsen T.S."/>
            <person name="Karlsson E.K."/>
            <person name="Jaffe D.B."/>
            <person name="Kamal M."/>
            <person name="Clamp M."/>
            <person name="Chang J.L."/>
            <person name="Kulbokas E.J. III"/>
            <person name="Zody M.C."/>
            <person name="Mauceli E."/>
            <person name="Xie X."/>
            <person name="Breen M."/>
            <person name="Wayne R.K."/>
            <person name="Ostrander E.A."/>
            <person name="Ponting C.P."/>
            <person name="Galibert F."/>
            <person name="Smith D.R."/>
            <person name="DeJong P.J."/>
            <person name="Kirkness E."/>
            <person name="Alvarez P."/>
            <person name="Biagi T."/>
            <person name="Brockman W."/>
            <person name="Butler J."/>
            <person name="Chin C.W."/>
            <person name="Cook A."/>
            <person name="Cuff J."/>
            <person name="Daly M.J."/>
            <person name="DeCaprio D."/>
            <person name="Gnerre S."/>
            <person name="Grabherr M."/>
            <person name="Kellis M."/>
            <person name="Kleber M."/>
            <person name="Bardeleben C."/>
            <person name="Goodstadt L."/>
            <person name="Heger A."/>
            <person name="Hitte C."/>
            <person name="Kim L."/>
            <person name="Koepfli K.P."/>
            <person name="Parker H.G."/>
            <person name="Pollinger J.P."/>
            <person name="Searle S.M."/>
            <person name="Sutter N.B."/>
            <person name="Thomas R."/>
            <person name="Webber C."/>
            <person name="Baldwin J."/>
            <person name="Abebe A."/>
            <person name="Abouelleil A."/>
            <person name="Aftuck L."/>
            <person name="Ait-Zahra M."/>
            <person name="Aldredge T."/>
            <person name="Allen N."/>
            <person name="An P."/>
            <person name="Anderson S."/>
            <person name="Antoine C."/>
            <person name="Arachchi H."/>
            <person name="Aslam A."/>
            <person name="Ayotte L."/>
            <person name="Bachantsang P."/>
            <person name="Barry A."/>
            <person name="Bayul T."/>
            <person name="Benamara M."/>
            <person name="Berlin A."/>
            <person name="Bessette D."/>
            <person name="Blitshteyn B."/>
            <person name="Bloom T."/>
            <person name="Blye J."/>
            <person name="Boguslavskiy L."/>
            <person name="Bonnet C."/>
            <person name="Boukhgalter B."/>
            <person name="Brown A."/>
            <person name="Cahill P."/>
            <person name="Calixte N."/>
            <person name="Camarata J."/>
            <person name="Cheshatsang Y."/>
            <person name="Chu J."/>
            <person name="Citroen M."/>
            <person name="Collymore A."/>
            <person name="Cooke P."/>
            <person name="Dawoe T."/>
            <person name="Daza R."/>
            <person name="Decktor K."/>
            <person name="DeGray S."/>
            <person name="Dhargay N."/>
            <person name="Dooley K."/>
            <person name="Dooley K."/>
            <person name="Dorje P."/>
            <person name="Dorjee K."/>
            <person name="Dorris L."/>
            <person name="Duffey N."/>
            <person name="Dupes A."/>
            <person name="Egbiremolen O."/>
            <person name="Elong R."/>
            <person name="Falk J."/>
            <person name="Farina A."/>
            <person name="Faro S."/>
            <person name="Ferguson D."/>
            <person name="Ferreira P."/>
            <person name="Fisher S."/>
            <person name="FitzGerald M."/>
            <person name="Foley K."/>
            <person name="Foley C."/>
            <person name="Franke A."/>
            <person name="Friedrich D."/>
            <person name="Gage D."/>
            <person name="Garber M."/>
            <person name="Gearin G."/>
            <person name="Giannoukos G."/>
            <person name="Goode T."/>
            <person name="Goyette A."/>
            <person name="Graham J."/>
            <person name="Grandbois E."/>
            <person name="Gyaltsen K."/>
            <person name="Hafez N."/>
            <person name="Hagopian D."/>
            <person name="Hagos B."/>
            <person name="Hall J."/>
            <person name="Healy C."/>
            <person name="Hegarty R."/>
            <person name="Honan T."/>
            <person name="Horn A."/>
            <person name="Houde N."/>
            <person name="Hughes L."/>
            <person name="Hunnicutt L."/>
            <person name="Husby M."/>
            <person name="Jester B."/>
            <person name="Jones C."/>
            <person name="Kamat A."/>
            <person name="Kanga B."/>
            <person name="Kells C."/>
            <person name="Khazanovich D."/>
            <person name="Kieu A.C."/>
            <person name="Kisner P."/>
            <person name="Kumar M."/>
            <person name="Lance K."/>
            <person name="Landers T."/>
            <person name="Lara M."/>
            <person name="Lee W."/>
            <person name="Leger J.P."/>
            <person name="Lennon N."/>
            <person name="Leuper L."/>
            <person name="LeVine S."/>
            <person name="Liu J."/>
            <person name="Liu X."/>
            <person name="Lokyitsang Y."/>
            <person name="Lokyitsang T."/>
            <person name="Lui A."/>
            <person name="Macdonald J."/>
            <person name="Major J."/>
            <person name="Marabella R."/>
            <person name="Maru K."/>
            <person name="Matthews C."/>
            <person name="McDonough S."/>
            <person name="Mehta T."/>
            <person name="Meldrim J."/>
            <person name="Melnikov A."/>
            <person name="Meneus L."/>
            <person name="Mihalev A."/>
            <person name="Mihova T."/>
            <person name="Miller K."/>
            <person name="Mittelman R."/>
            <person name="Mlenga V."/>
            <person name="Mulrain L."/>
            <person name="Munson G."/>
            <person name="Navidi A."/>
            <person name="Naylor J."/>
            <person name="Nguyen T."/>
            <person name="Nguyen N."/>
            <person name="Nguyen C."/>
            <person name="Nguyen T."/>
            <person name="Nicol R."/>
            <person name="Norbu N."/>
            <person name="Norbu C."/>
            <person name="Novod N."/>
            <person name="Nyima T."/>
            <person name="Olandt P."/>
            <person name="O'Neill B."/>
            <person name="O'Neill K."/>
            <person name="Osman S."/>
            <person name="Oyono L."/>
            <person name="Patti C."/>
            <person name="Perrin D."/>
            <person name="Phunkhang P."/>
            <person name="Pierre F."/>
            <person name="Priest M."/>
            <person name="Rachupka A."/>
            <person name="Raghuraman S."/>
            <person name="Rameau R."/>
            <person name="Ray V."/>
            <person name="Raymond C."/>
            <person name="Rege F."/>
            <person name="Rise C."/>
            <person name="Rogers J."/>
            <person name="Rogov P."/>
            <person name="Sahalie J."/>
            <person name="Settipalli S."/>
            <person name="Sharpe T."/>
            <person name="Shea T."/>
            <person name="Sheehan M."/>
            <person name="Sherpa N."/>
            <person name="Shi J."/>
            <person name="Shih D."/>
            <person name="Sloan J."/>
            <person name="Smith C."/>
            <person name="Sparrow T."/>
            <person name="Stalker J."/>
            <person name="Stange-Thomann N."/>
            <person name="Stavropoulos S."/>
            <person name="Stone C."/>
            <person name="Stone S."/>
            <person name="Sykes S."/>
            <person name="Tchuinga P."/>
            <person name="Tenzing P."/>
            <person name="Tesfaye S."/>
            <person name="Thoulutsang D."/>
            <person name="Thoulutsang Y."/>
            <person name="Topham K."/>
            <person name="Topping I."/>
            <person name="Tsamla T."/>
            <person name="Vassiliev H."/>
            <person name="Venkataraman V."/>
            <person name="Vo A."/>
            <person name="Wangchuk T."/>
            <person name="Wangdi T."/>
            <person name="Weiand M."/>
            <person name="Wilkinson J."/>
            <person name="Wilson A."/>
            <person name="Yadav S."/>
            <person name="Yang S."/>
            <person name="Yang X."/>
            <person name="Young G."/>
            <person name="Yu Q."/>
            <person name="Zainoun J."/>
            <person name="Zembek L."/>
            <person name="Zimmer A."/>
            <person name="Lander E.S."/>
        </authorList>
    </citation>
    <scope>NUCLEOTIDE SEQUENCE [LARGE SCALE GENOMIC DNA]</scope>
    <source>
        <strain evidence="8">Boxer</strain>
    </source>
</reference>
<feature type="compositionally biased region" description="Low complexity" evidence="7">
    <location>
        <begin position="20"/>
        <end position="54"/>
    </location>
</feature>
<feature type="region of interest" description="Disordered" evidence="7">
    <location>
        <begin position="1"/>
        <end position="132"/>
    </location>
</feature>
<feature type="compositionally biased region" description="Polar residues" evidence="7">
    <location>
        <begin position="244"/>
        <end position="260"/>
    </location>
</feature>
<evidence type="ECO:0000313" key="9">
    <source>
        <dbReference type="Proteomes" id="UP000002254"/>
    </source>
</evidence>
<dbReference type="OMA" id="RERHYGS"/>
<evidence type="ECO:0000256" key="4">
    <source>
        <dbReference type="ARBA" id="ARBA00022553"/>
    </source>
</evidence>